<dbReference type="GO" id="GO:0016020">
    <property type="term" value="C:membrane"/>
    <property type="evidence" value="ECO:0007669"/>
    <property type="project" value="UniProtKB-SubCell"/>
</dbReference>
<keyword evidence="2 7" id="KW-0812">Transmembrane</keyword>
<keyword evidence="3 7" id="KW-1133">Transmembrane helix</keyword>
<dbReference type="GO" id="GO:0007601">
    <property type="term" value="P:visual perception"/>
    <property type="evidence" value="ECO:0007669"/>
    <property type="project" value="InterPro"/>
</dbReference>
<dbReference type="Pfam" id="PF00003">
    <property type="entry name" value="7tm_3"/>
    <property type="match status" value="1"/>
</dbReference>
<feature type="transmembrane region" description="Helical" evidence="7">
    <location>
        <begin position="699"/>
        <end position="723"/>
    </location>
</feature>
<feature type="compositionally biased region" description="Low complexity" evidence="6">
    <location>
        <begin position="181"/>
        <end position="204"/>
    </location>
</feature>
<keyword evidence="8" id="KW-0732">Signal</keyword>
<dbReference type="GO" id="GO:0004930">
    <property type="term" value="F:G protein-coupled receptor activity"/>
    <property type="evidence" value="ECO:0007669"/>
    <property type="project" value="InterPro"/>
</dbReference>
<dbReference type="InterPro" id="IPR050726">
    <property type="entry name" value="mGluR"/>
</dbReference>
<feature type="chain" id="PRO_5047356380" description="G-protein coupled receptors family 3 profile domain-containing protein" evidence="8">
    <location>
        <begin position="40"/>
        <end position="1093"/>
    </location>
</feature>
<keyword evidence="4 7" id="KW-0472">Membrane</keyword>
<evidence type="ECO:0000256" key="4">
    <source>
        <dbReference type="ARBA" id="ARBA00023136"/>
    </source>
</evidence>
<feature type="transmembrane region" description="Helical" evidence="7">
    <location>
        <begin position="926"/>
        <end position="949"/>
    </location>
</feature>
<feature type="transmembrane region" description="Helical" evidence="7">
    <location>
        <begin position="863"/>
        <end position="884"/>
    </location>
</feature>
<feature type="transmembrane region" description="Helical" evidence="7">
    <location>
        <begin position="735"/>
        <end position="757"/>
    </location>
</feature>
<name>A0A182QMD1_9DIPT</name>
<dbReference type="STRING" id="69004.A0A182QMD1"/>
<evidence type="ECO:0000256" key="8">
    <source>
        <dbReference type="SAM" id="SignalP"/>
    </source>
</evidence>
<evidence type="ECO:0000256" key="6">
    <source>
        <dbReference type="SAM" id="MobiDB-lite"/>
    </source>
</evidence>
<feature type="compositionally biased region" description="Low complexity" evidence="6">
    <location>
        <begin position="74"/>
        <end position="85"/>
    </location>
</feature>
<dbReference type="PANTHER" id="PTHR24060">
    <property type="entry name" value="METABOTROPIC GLUTAMATE RECEPTOR"/>
    <property type="match status" value="1"/>
</dbReference>
<feature type="transmembrane region" description="Helical" evidence="7">
    <location>
        <begin position="822"/>
        <end position="843"/>
    </location>
</feature>
<sequence>MWPPFPLIPSERAIMARGKRWQRACVACLIGVLLICCEAISHANGQQNGTVEASPPSSTVRTTAAATMTTLLTSTRRTSTPGTVVQRTSTDGARSANVVPAVDEGDSYTSEGSYISGEETSSALDTSQQDVSSFDGSDSQEVVGRSLEEGETGEKGEERAQRSMPSPVVTEASALDDEGDPSPSTTPLPTASLNDLSVTTTTTTIREVPTSTLAEPSATEDDSGLGTVSPVACTERPYIDMSRTGNSQPYRHQRNYHQQMPTTRSTRRMARTLNVPGQLHSARTGAGHEPYPAGDRNERVELYAAQHGYRIYRMPGDLMLTFIVESDDFGATLFAIDRINDLGLVTGGVGDASIGLTVIHLLNSTFSQRTLQQEVNILKECSTNTVGIFVSPRLWPSVQLLSQTLDYNIFPLPSTHDLLFTKAAHLLYELPWTNVNSSAMVYSGSNELIGRFGAICRHEHLCLENYPSSDTIYIMLGLEPAISFAINGTLVLVLLGNDRLYLPDLPYGAYVIAESELTVASLGHSWERYGTNIRGSDLLVSGSFLLEVVDLLNRPGSECRNASIECMNNWKYHGKRSTSEILSRLQLNNATQSVKFELRQKRAPAAMGNGTDATEGEDNLLQLVASSNAITNYTTVYERLATSADTPSKLGTIFYCAKEFEIRHPDFIERHHHRPVYYGTPSEVEEYGHMYWQIKMEAWVAAGLTVSSLGILLCAAILIFLIVRVCMDDILEGHPLGSILLLVSLIVQFAAFIPFSLEYTGYSADLAGHRTDALLTWNAHCTVKIFLVSMCYCMTFSLLLCRAIMLASIGSEGGFLSHINGYIQSVICGFSTLVQLGLSTQLVIVLHANAHSISCGEIYYGHWFWAVIAYDGVLLVSLIFLAPFIFRSQRNYREGLLLVTGSVLCLVIWTVWIPLCMFGYEWREAAISLGLVATALAVLVGIMIPRCFLMVRSIARSDLVQALPSLTSLAFAQANQFISDQSVYECVNPAMRQRSPTDDSFVMDQDLDEAYSANSEIPTLPLRGQRRLRQENGTITMSTSNGTIANHNGTIVAPMERPGGNVTHIAPNFYGITNPYNCSDSLTSISPNKITRF</sequence>
<evidence type="ECO:0000256" key="2">
    <source>
        <dbReference type="ARBA" id="ARBA00022692"/>
    </source>
</evidence>
<dbReference type="EnsemblMetazoa" id="AFAF013083-RA">
    <property type="protein sequence ID" value="AFAF013083-PA"/>
    <property type="gene ID" value="AFAF013083"/>
</dbReference>
<feature type="domain" description="G-protein coupled receptors family 3 profile" evidence="9">
    <location>
        <begin position="697"/>
        <end position="946"/>
    </location>
</feature>
<dbReference type="CDD" id="cd15042">
    <property type="entry name" value="7tmC_Boss"/>
    <property type="match status" value="1"/>
</dbReference>
<dbReference type="Proteomes" id="UP000075886">
    <property type="component" value="Unassembled WGS sequence"/>
</dbReference>
<protein>
    <recommendedName>
        <fullName evidence="9">G-protein coupled receptors family 3 profile domain-containing protein</fullName>
    </recommendedName>
</protein>
<feature type="region of interest" description="Disordered" evidence="6">
    <location>
        <begin position="74"/>
        <end position="230"/>
    </location>
</feature>
<proteinExistence type="predicted"/>
<evidence type="ECO:0000256" key="1">
    <source>
        <dbReference type="ARBA" id="ARBA00004141"/>
    </source>
</evidence>
<feature type="compositionally biased region" description="Basic and acidic residues" evidence="6">
    <location>
        <begin position="146"/>
        <end position="161"/>
    </location>
</feature>
<evidence type="ECO:0000313" key="11">
    <source>
        <dbReference type="Proteomes" id="UP000075886"/>
    </source>
</evidence>
<accession>A0A182QMD1</accession>
<dbReference type="EMBL" id="AXCN02000084">
    <property type="status" value="NOT_ANNOTATED_CDS"/>
    <property type="molecule type" value="Genomic_DNA"/>
</dbReference>
<dbReference type="AlphaFoldDB" id="A0A182QMD1"/>
<reference evidence="10" key="2">
    <citation type="submission" date="2020-05" db="UniProtKB">
        <authorList>
            <consortium name="EnsemblMetazoa"/>
        </authorList>
    </citation>
    <scope>IDENTIFICATION</scope>
    <source>
        <strain evidence="10">FAR1</strain>
    </source>
</reference>
<evidence type="ECO:0000256" key="3">
    <source>
        <dbReference type="ARBA" id="ARBA00022989"/>
    </source>
</evidence>
<comment type="subcellular location">
    <subcellularLocation>
        <location evidence="1">Membrane</location>
        <topology evidence="1">Multi-pass membrane protein</topology>
    </subcellularLocation>
</comment>
<feature type="signal peptide" evidence="8">
    <location>
        <begin position="1"/>
        <end position="39"/>
    </location>
</feature>
<evidence type="ECO:0000259" key="9">
    <source>
        <dbReference type="Pfam" id="PF00003"/>
    </source>
</evidence>
<evidence type="ECO:0000313" key="10">
    <source>
        <dbReference type="EnsemblMetazoa" id="AFAF013083-PA"/>
    </source>
</evidence>
<dbReference type="InterPro" id="IPR002956">
    <property type="entry name" value="Bride_of_7less"/>
</dbReference>
<keyword evidence="11" id="KW-1185">Reference proteome</keyword>
<dbReference type="GO" id="GO:0005118">
    <property type="term" value="F:sevenless binding"/>
    <property type="evidence" value="ECO:0007669"/>
    <property type="project" value="InterPro"/>
</dbReference>
<dbReference type="PRINTS" id="PR01223">
    <property type="entry name" value="BRIDEOF7LESS"/>
</dbReference>
<evidence type="ECO:0000256" key="5">
    <source>
        <dbReference type="ARBA" id="ARBA00023180"/>
    </source>
</evidence>
<reference evidence="11" key="1">
    <citation type="submission" date="2014-01" db="EMBL/GenBank/DDBJ databases">
        <title>The Genome Sequence of Anopheles farauti FAR1 (V2).</title>
        <authorList>
            <consortium name="The Broad Institute Genomics Platform"/>
            <person name="Neafsey D.E."/>
            <person name="Besansky N."/>
            <person name="Howell P."/>
            <person name="Walton C."/>
            <person name="Young S.K."/>
            <person name="Zeng Q."/>
            <person name="Gargeya S."/>
            <person name="Fitzgerald M."/>
            <person name="Haas B."/>
            <person name="Abouelleil A."/>
            <person name="Allen A.W."/>
            <person name="Alvarado L."/>
            <person name="Arachchi H.M."/>
            <person name="Berlin A.M."/>
            <person name="Chapman S.B."/>
            <person name="Gainer-Dewar J."/>
            <person name="Goldberg J."/>
            <person name="Griggs A."/>
            <person name="Gujja S."/>
            <person name="Hansen M."/>
            <person name="Howarth C."/>
            <person name="Imamovic A."/>
            <person name="Ireland A."/>
            <person name="Larimer J."/>
            <person name="McCowan C."/>
            <person name="Murphy C."/>
            <person name="Pearson M."/>
            <person name="Poon T.W."/>
            <person name="Priest M."/>
            <person name="Roberts A."/>
            <person name="Saif S."/>
            <person name="Shea T."/>
            <person name="Sisk P."/>
            <person name="Sykes S."/>
            <person name="Wortman J."/>
            <person name="Nusbaum C."/>
            <person name="Birren B."/>
        </authorList>
    </citation>
    <scope>NUCLEOTIDE SEQUENCE [LARGE SCALE GENOMIC DNA]</scope>
    <source>
        <strain evidence="11">FAR1</strain>
    </source>
</reference>
<evidence type="ECO:0000256" key="7">
    <source>
        <dbReference type="SAM" id="Phobius"/>
    </source>
</evidence>
<dbReference type="VEuPathDB" id="VectorBase:AFAF013083"/>
<keyword evidence="5" id="KW-0325">Glycoprotein</keyword>
<dbReference type="InterPro" id="IPR017978">
    <property type="entry name" value="GPCR_3_C"/>
</dbReference>
<feature type="transmembrane region" description="Helical" evidence="7">
    <location>
        <begin position="896"/>
        <end position="920"/>
    </location>
</feature>
<feature type="transmembrane region" description="Helical" evidence="7">
    <location>
        <begin position="777"/>
        <end position="801"/>
    </location>
</feature>
<organism evidence="10 11">
    <name type="scientific">Anopheles farauti</name>
    <dbReference type="NCBI Taxonomy" id="69004"/>
    <lineage>
        <taxon>Eukaryota</taxon>
        <taxon>Metazoa</taxon>
        <taxon>Ecdysozoa</taxon>
        <taxon>Arthropoda</taxon>
        <taxon>Hexapoda</taxon>
        <taxon>Insecta</taxon>
        <taxon>Pterygota</taxon>
        <taxon>Neoptera</taxon>
        <taxon>Endopterygota</taxon>
        <taxon>Diptera</taxon>
        <taxon>Nematocera</taxon>
        <taxon>Culicoidea</taxon>
        <taxon>Culicidae</taxon>
        <taxon>Anophelinae</taxon>
        <taxon>Anopheles</taxon>
    </lineage>
</organism>
<feature type="compositionally biased region" description="Polar residues" evidence="6">
    <location>
        <begin position="107"/>
        <end position="140"/>
    </location>
</feature>